<dbReference type="InterPro" id="IPR058678">
    <property type="entry name" value="ARM_PUB"/>
</dbReference>
<accession>A0A5C7HE18</accession>
<dbReference type="FunFam" id="1.25.10.10:FF:001257">
    <property type="entry name" value="ARM repeat superfamily protein"/>
    <property type="match status" value="1"/>
</dbReference>
<feature type="domain" description="U-box" evidence="4">
    <location>
        <begin position="156"/>
        <end position="301"/>
    </location>
</feature>
<sequence>MEEMLLLDGLFNGDTQVQIQAASQLSKLSSRHRHKLVERGIISPLVSMLHSQDYDAVEAALLSLLSLAFGSERNKIQIVKSGVVPVLLELLQCQNETLIELAVAAMLILSSCKANKLVIASSGAIQVLVENLSGDYVSDNGDDHNCSISMQAKLDAIATLHNLSTCHQLIPSIVSSGATYMLLQLVHSSDKSSELPEKAVSLLENVVTLSENALQEVAATSGAIRALVEGIEEGSPQCKEHAVAILLLVCQNRRDKHRVLILREGVMPGLLQLSVDGTWRAQNMARELLLLLRDCTKYGSTSKQSKNELIEQIMEEIDAEGERVSGTTLRLVEEMIAKLST</sequence>
<dbReference type="PANTHER" id="PTHR23315:SF120">
    <property type="entry name" value="ARM REPEAT SUPERFAMILY PROTEIN"/>
    <property type="match status" value="1"/>
</dbReference>
<reference evidence="6" key="1">
    <citation type="journal article" date="2019" name="Gigascience">
        <title>De novo genome assembly of the endangered Acer yangbiense, a plant species with extremely small populations endemic to Yunnan Province, China.</title>
        <authorList>
            <person name="Yang J."/>
            <person name="Wariss H.M."/>
            <person name="Tao L."/>
            <person name="Zhang R."/>
            <person name="Yun Q."/>
            <person name="Hollingsworth P."/>
            <person name="Dao Z."/>
            <person name="Luo G."/>
            <person name="Guo H."/>
            <person name="Ma Y."/>
            <person name="Sun W."/>
        </authorList>
    </citation>
    <scope>NUCLEOTIDE SEQUENCE [LARGE SCALE GENOMIC DNA]</scope>
    <source>
        <strain evidence="6">cv. Malutang</strain>
    </source>
</reference>
<dbReference type="Proteomes" id="UP000323000">
    <property type="component" value="Chromosome 9"/>
</dbReference>
<evidence type="ECO:0000313" key="6">
    <source>
        <dbReference type="Proteomes" id="UP000323000"/>
    </source>
</evidence>
<keyword evidence="1" id="KW-0677">Repeat</keyword>
<name>A0A5C7HE18_9ROSI</name>
<evidence type="ECO:0000256" key="3">
    <source>
        <dbReference type="PROSITE-ProRule" id="PRU00259"/>
    </source>
</evidence>
<evidence type="ECO:0000256" key="1">
    <source>
        <dbReference type="ARBA" id="ARBA00022737"/>
    </source>
</evidence>
<comment type="caution">
    <text evidence="5">The sequence shown here is derived from an EMBL/GenBank/DDBJ whole genome shotgun (WGS) entry which is preliminary data.</text>
</comment>
<dbReference type="Pfam" id="PF25598">
    <property type="entry name" value="ARM_PUB"/>
    <property type="match status" value="1"/>
</dbReference>
<dbReference type="PROSITE" id="PS50176">
    <property type="entry name" value="ARM_REPEAT"/>
    <property type="match status" value="3"/>
</dbReference>
<dbReference type="SMART" id="SM00185">
    <property type="entry name" value="ARM"/>
    <property type="match status" value="4"/>
</dbReference>
<dbReference type="Pfam" id="PF00514">
    <property type="entry name" value="Arm"/>
    <property type="match status" value="1"/>
</dbReference>
<keyword evidence="6" id="KW-1185">Reference proteome</keyword>
<dbReference type="OrthoDB" id="3245100at2759"/>
<evidence type="ECO:0000256" key="2">
    <source>
        <dbReference type="ARBA" id="ARBA00022786"/>
    </source>
</evidence>
<feature type="repeat" description="ARM" evidence="3">
    <location>
        <begin position="82"/>
        <end position="124"/>
    </location>
</feature>
<proteinExistence type="predicted"/>
<gene>
    <name evidence="5" type="ORF">EZV62_019978</name>
</gene>
<protein>
    <recommendedName>
        <fullName evidence="4">U-box domain-containing protein</fullName>
    </recommendedName>
</protein>
<feature type="repeat" description="ARM" evidence="3">
    <location>
        <begin position="40"/>
        <end position="82"/>
    </location>
</feature>
<evidence type="ECO:0000313" key="5">
    <source>
        <dbReference type="EMBL" id="TXG54722.1"/>
    </source>
</evidence>
<feature type="repeat" description="ARM" evidence="3">
    <location>
        <begin position="177"/>
        <end position="221"/>
    </location>
</feature>
<dbReference type="EMBL" id="VAHF01000009">
    <property type="protein sequence ID" value="TXG54722.1"/>
    <property type="molecule type" value="Genomic_DNA"/>
</dbReference>
<keyword evidence="2" id="KW-0833">Ubl conjugation pathway</keyword>
<dbReference type="SUPFAM" id="SSF48371">
    <property type="entry name" value="ARM repeat"/>
    <property type="match status" value="1"/>
</dbReference>
<dbReference type="Gene3D" id="1.25.10.10">
    <property type="entry name" value="Leucine-rich Repeat Variant"/>
    <property type="match status" value="2"/>
</dbReference>
<dbReference type="AlphaFoldDB" id="A0A5C7HE18"/>
<organism evidence="5 6">
    <name type="scientific">Acer yangbiense</name>
    <dbReference type="NCBI Taxonomy" id="1000413"/>
    <lineage>
        <taxon>Eukaryota</taxon>
        <taxon>Viridiplantae</taxon>
        <taxon>Streptophyta</taxon>
        <taxon>Embryophyta</taxon>
        <taxon>Tracheophyta</taxon>
        <taxon>Spermatophyta</taxon>
        <taxon>Magnoliopsida</taxon>
        <taxon>eudicotyledons</taxon>
        <taxon>Gunneridae</taxon>
        <taxon>Pentapetalae</taxon>
        <taxon>rosids</taxon>
        <taxon>malvids</taxon>
        <taxon>Sapindales</taxon>
        <taxon>Sapindaceae</taxon>
        <taxon>Hippocastanoideae</taxon>
        <taxon>Acereae</taxon>
        <taxon>Acer</taxon>
    </lineage>
</organism>
<evidence type="ECO:0000259" key="4">
    <source>
        <dbReference type="Pfam" id="PF25598"/>
    </source>
</evidence>
<dbReference type="InterPro" id="IPR016024">
    <property type="entry name" value="ARM-type_fold"/>
</dbReference>
<dbReference type="PANTHER" id="PTHR23315">
    <property type="entry name" value="U BOX DOMAIN-CONTAINING"/>
    <property type="match status" value="1"/>
</dbReference>
<dbReference type="InterPro" id="IPR000225">
    <property type="entry name" value="Armadillo"/>
</dbReference>
<dbReference type="InterPro" id="IPR011989">
    <property type="entry name" value="ARM-like"/>
</dbReference>